<dbReference type="AlphaFoldDB" id="X1C4S2"/>
<feature type="non-terminal residue" evidence="1">
    <location>
        <position position="1"/>
    </location>
</feature>
<sequence>RNGSGLLKRPGRLFISGCSKSDIEQTTPPTGGWDADLLDPPVTDFLIAIKTIPAGGGSLFQGELVVEQYEKVEEGPPNYTYVAVDTLDATVEPGSRMSRKGRDTGLTEVI</sequence>
<accession>X1C4S2</accession>
<protein>
    <submittedName>
        <fullName evidence="1">Uncharacterized protein</fullName>
    </submittedName>
</protein>
<name>X1C4S2_9ZZZZ</name>
<evidence type="ECO:0000313" key="1">
    <source>
        <dbReference type="EMBL" id="GAH03056.1"/>
    </source>
</evidence>
<organism evidence="1">
    <name type="scientific">marine sediment metagenome</name>
    <dbReference type="NCBI Taxonomy" id="412755"/>
    <lineage>
        <taxon>unclassified sequences</taxon>
        <taxon>metagenomes</taxon>
        <taxon>ecological metagenomes</taxon>
    </lineage>
</organism>
<dbReference type="EMBL" id="BART01026959">
    <property type="protein sequence ID" value="GAH03056.1"/>
    <property type="molecule type" value="Genomic_DNA"/>
</dbReference>
<gene>
    <name evidence="1" type="ORF">S01H4_47922</name>
</gene>
<reference evidence="1" key="1">
    <citation type="journal article" date="2014" name="Front. Microbiol.">
        <title>High frequency of phylogenetically diverse reductive dehalogenase-homologous genes in deep subseafloor sedimentary metagenomes.</title>
        <authorList>
            <person name="Kawai M."/>
            <person name="Futagami T."/>
            <person name="Toyoda A."/>
            <person name="Takaki Y."/>
            <person name="Nishi S."/>
            <person name="Hori S."/>
            <person name="Arai W."/>
            <person name="Tsubouchi T."/>
            <person name="Morono Y."/>
            <person name="Uchiyama I."/>
            <person name="Ito T."/>
            <person name="Fujiyama A."/>
            <person name="Inagaki F."/>
            <person name="Takami H."/>
        </authorList>
    </citation>
    <scope>NUCLEOTIDE SEQUENCE</scope>
    <source>
        <strain evidence="1">Expedition CK06-06</strain>
    </source>
</reference>
<proteinExistence type="predicted"/>
<comment type="caution">
    <text evidence="1">The sequence shown here is derived from an EMBL/GenBank/DDBJ whole genome shotgun (WGS) entry which is preliminary data.</text>
</comment>